<dbReference type="InterPro" id="IPR000515">
    <property type="entry name" value="MetI-like"/>
</dbReference>
<evidence type="ECO:0000256" key="2">
    <source>
        <dbReference type="ARBA" id="ARBA00022448"/>
    </source>
</evidence>
<organism evidence="10 11">
    <name type="scientific">Caballeronia sordidicola</name>
    <name type="common">Burkholderia sordidicola</name>
    <dbReference type="NCBI Taxonomy" id="196367"/>
    <lineage>
        <taxon>Bacteria</taxon>
        <taxon>Pseudomonadati</taxon>
        <taxon>Pseudomonadota</taxon>
        <taxon>Betaproteobacteria</taxon>
        <taxon>Burkholderiales</taxon>
        <taxon>Burkholderiaceae</taxon>
        <taxon>Caballeronia</taxon>
    </lineage>
</organism>
<evidence type="ECO:0000256" key="8">
    <source>
        <dbReference type="RuleBase" id="RU363032"/>
    </source>
</evidence>
<comment type="similarity">
    <text evidence="8">Belongs to the binding-protein-dependent transport system permease family.</text>
</comment>
<keyword evidence="7 8" id="KW-0472">Membrane</keyword>
<evidence type="ECO:0000256" key="3">
    <source>
        <dbReference type="ARBA" id="ARBA00022475"/>
    </source>
</evidence>
<dbReference type="Gene3D" id="1.10.3720.10">
    <property type="entry name" value="MetI-like"/>
    <property type="match status" value="1"/>
</dbReference>
<evidence type="ECO:0000256" key="4">
    <source>
        <dbReference type="ARBA" id="ARBA00022519"/>
    </source>
</evidence>
<feature type="transmembrane region" description="Helical" evidence="8">
    <location>
        <begin position="49"/>
        <end position="70"/>
    </location>
</feature>
<evidence type="ECO:0000259" key="9">
    <source>
        <dbReference type="PROSITE" id="PS50928"/>
    </source>
</evidence>
<protein>
    <submittedName>
        <fullName evidence="10">2-aminoethylphosphonate ABC transporter permease protein II</fullName>
    </submittedName>
</protein>
<keyword evidence="6 8" id="KW-1133">Transmembrane helix</keyword>
<keyword evidence="4" id="KW-0997">Cell inner membrane</keyword>
<dbReference type="AlphaFoldDB" id="A0A226WRI1"/>
<dbReference type="EMBL" id="MTHB01000243">
    <property type="protein sequence ID" value="OXC73762.1"/>
    <property type="molecule type" value="Genomic_DNA"/>
</dbReference>
<feature type="transmembrane region" description="Helical" evidence="8">
    <location>
        <begin position="112"/>
        <end position="133"/>
    </location>
</feature>
<accession>A0A226WRI1</accession>
<sequence length="248" mass="26207">MFGIVYGLPIGMIALASISGQWNDILPTHLTLAHYAQAFRAESASQLKISVLTGVVASVAALVSGTWAALALRVMKGIPKRILDVVFFIPSAVPSVSIGLGLLVAFSQPPMLLNGTALIVFIAHFLLISAFTYGNVSAGLTRLPPDYEHIAQSLGARPFYRLRHVTLPLLAPYLIAAFSLSFAMSMGELGATLMIYPPGWVTLPVGIFSLSDRGAIFDSATLTMILGAATLVVLLGLSRIANKATARA</sequence>
<dbReference type="GO" id="GO:0055085">
    <property type="term" value="P:transmembrane transport"/>
    <property type="evidence" value="ECO:0007669"/>
    <property type="project" value="InterPro"/>
</dbReference>
<proteinExistence type="inferred from homology"/>
<gene>
    <name evidence="10" type="ORF">BSU04_35420</name>
</gene>
<dbReference type="SUPFAM" id="SSF161098">
    <property type="entry name" value="MetI-like"/>
    <property type="match status" value="1"/>
</dbReference>
<keyword evidence="5 8" id="KW-0812">Transmembrane</keyword>
<evidence type="ECO:0000256" key="5">
    <source>
        <dbReference type="ARBA" id="ARBA00022692"/>
    </source>
</evidence>
<name>A0A226WRI1_CABSO</name>
<dbReference type="GO" id="GO:0005886">
    <property type="term" value="C:plasma membrane"/>
    <property type="evidence" value="ECO:0007669"/>
    <property type="project" value="UniProtKB-SubCell"/>
</dbReference>
<evidence type="ECO:0000313" key="10">
    <source>
        <dbReference type="EMBL" id="OXC73762.1"/>
    </source>
</evidence>
<feature type="transmembrane region" description="Helical" evidence="8">
    <location>
        <begin position="170"/>
        <end position="196"/>
    </location>
</feature>
<feature type="transmembrane region" description="Helical" evidence="8">
    <location>
        <begin position="216"/>
        <end position="237"/>
    </location>
</feature>
<feature type="transmembrane region" description="Helical" evidence="8">
    <location>
        <begin position="82"/>
        <end position="106"/>
    </location>
</feature>
<keyword evidence="3" id="KW-1003">Cell membrane</keyword>
<evidence type="ECO:0000256" key="6">
    <source>
        <dbReference type="ARBA" id="ARBA00022989"/>
    </source>
</evidence>
<feature type="domain" description="ABC transmembrane type-1" evidence="9">
    <location>
        <begin position="47"/>
        <end position="235"/>
    </location>
</feature>
<evidence type="ECO:0000256" key="1">
    <source>
        <dbReference type="ARBA" id="ARBA00004429"/>
    </source>
</evidence>
<dbReference type="PANTHER" id="PTHR43357">
    <property type="entry name" value="INNER MEMBRANE ABC TRANSPORTER PERMEASE PROTEIN YDCV"/>
    <property type="match status" value="1"/>
</dbReference>
<evidence type="ECO:0000313" key="11">
    <source>
        <dbReference type="Proteomes" id="UP000214720"/>
    </source>
</evidence>
<dbReference type="InterPro" id="IPR035906">
    <property type="entry name" value="MetI-like_sf"/>
</dbReference>
<dbReference type="Pfam" id="PF00528">
    <property type="entry name" value="BPD_transp_1"/>
    <property type="match status" value="1"/>
</dbReference>
<dbReference type="PROSITE" id="PS50928">
    <property type="entry name" value="ABC_TM1"/>
    <property type="match status" value="1"/>
</dbReference>
<dbReference type="Proteomes" id="UP000214720">
    <property type="component" value="Unassembled WGS sequence"/>
</dbReference>
<comment type="subcellular location">
    <subcellularLocation>
        <location evidence="1">Cell inner membrane</location>
        <topology evidence="1">Multi-pass membrane protein</topology>
    </subcellularLocation>
    <subcellularLocation>
        <location evidence="8">Cell membrane</location>
        <topology evidence="8">Multi-pass membrane protein</topology>
    </subcellularLocation>
</comment>
<dbReference type="CDD" id="cd06261">
    <property type="entry name" value="TM_PBP2"/>
    <property type="match status" value="1"/>
</dbReference>
<reference evidence="11" key="1">
    <citation type="submission" date="2017-01" db="EMBL/GenBank/DDBJ databases">
        <title>Genome Analysis of Deinococcus marmoris KOPRI26562.</title>
        <authorList>
            <person name="Kim J.H."/>
            <person name="Oh H.-M."/>
        </authorList>
    </citation>
    <scope>NUCLEOTIDE SEQUENCE [LARGE SCALE GENOMIC DNA]</scope>
    <source>
        <strain evidence="11">PAMC 26633</strain>
    </source>
</reference>
<evidence type="ECO:0000256" key="7">
    <source>
        <dbReference type="ARBA" id="ARBA00023136"/>
    </source>
</evidence>
<keyword evidence="2 8" id="KW-0813">Transport</keyword>
<comment type="caution">
    <text evidence="10">The sequence shown here is derived from an EMBL/GenBank/DDBJ whole genome shotgun (WGS) entry which is preliminary data.</text>
</comment>
<dbReference type="PANTHER" id="PTHR43357:SF4">
    <property type="entry name" value="INNER MEMBRANE ABC TRANSPORTER PERMEASE PROTEIN YDCV"/>
    <property type="match status" value="1"/>
</dbReference>